<feature type="transmembrane region" description="Helical" evidence="1">
    <location>
        <begin position="84"/>
        <end position="117"/>
    </location>
</feature>
<feature type="transmembrane region" description="Helical" evidence="1">
    <location>
        <begin position="129"/>
        <end position="159"/>
    </location>
</feature>
<evidence type="ECO:0000256" key="1">
    <source>
        <dbReference type="SAM" id="Phobius"/>
    </source>
</evidence>
<feature type="transmembrane region" description="Helical" evidence="1">
    <location>
        <begin position="47"/>
        <end position="72"/>
    </location>
</feature>
<dbReference type="AlphaFoldDB" id="A0A081ETZ4"/>
<gene>
    <name evidence="2" type="ORF">FK85_08795</name>
</gene>
<dbReference type="OrthoDB" id="331453at2157"/>
<dbReference type="Pfam" id="PF04306">
    <property type="entry name" value="DUF456"/>
    <property type="match status" value="1"/>
</dbReference>
<keyword evidence="1" id="KW-0472">Membrane</keyword>
<keyword evidence="3" id="KW-1185">Reference proteome</keyword>
<evidence type="ECO:0000313" key="3">
    <source>
        <dbReference type="Proteomes" id="UP000053331"/>
    </source>
</evidence>
<evidence type="ECO:0000313" key="2">
    <source>
        <dbReference type="EMBL" id="KDS90882.1"/>
    </source>
</evidence>
<evidence type="ECO:0008006" key="4">
    <source>
        <dbReference type="Google" id="ProtNLM"/>
    </source>
</evidence>
<dbReference type="EMBL" id="JNFH02000040">
    <property type="protein sequence ID" value="KDS90882.1"/>
    <property type="molecule type" value="Genomic_DNA"/>
</dbReference>
<dbReference type="InterPro" id="IPR007403">
    <property type="entry name" value="DUF456"/>
</dbReference>
<reference evidence="2 3" key="1">
    <citation type="journal article" date="2015" name="Genome Announc.">
        <title>Draft genome sequence of a Halorubrum H3 strain isolated from the burlinskoye salt lake (Altai Krai, Russia).</title>
        <authorList>
            <person name="Rozanov A.S."/>
            <person name="Bryanskaya A.V."/>
            <person name="Malup T.K."/>
            <person name="Kotenko A.V."/>
            <person name="Peltek S.E."/>
        </authorList>
    </citation>
    <scope>NUCLEOTIDE SEQUENCE [LARGE SCALE GENOMIC DNA]</scope>
    <source>
        <strain evidence="2 3">H3</strain>
    </source>
</reference>
<keyword evidence="1" id="KW-1133">Transmembrane helix</keyword>
<dbReference type="Proteomes" id="UP000053331">
    <property type="component" value="Unassembled WGS sequence"/>
</dbReference>
<name>A0A081ETZ4_9EURY</name>
<dbReference type="RefSeq" id="WP_050025266.1">
    <property type="nucleotide sequence ID" value="NZ_JNFH02000040.1"/>
</dbReference>
<comment type="caution">
    <text evidence="2">The sequence shown here is derived from an EMBL/GenBank/DDBJ whole genome shotgun (WGS) entry which is preliminary data.</text>
</comment>
<organism evidence="2 3">
    <name type="scientific">Halorubrum saccharovorum</name>
    <dbReference type="NCBI Taxonomy" id="2248"/>
    <lineage>
        <taxon>Archaea</taxon>
        <taxon>Methanobacteriati</taxon>
        <taxon>Methanobacteriota</taxon>
        <taxon>Stenosarchaea group</taxon>
        <taxon>Halobacteria</taxon>
        <taxon>Halobacteriales</taxon>
        <taxon>Haloferacaceae</taxon>
        <taxon>Halorubrum</taxon>
    </lineage>
</organism>
<protein>
    <recommendedName>
        <fullName evidence="4">DUF456 domain-containing protein</fullName>
    </recommendedName>
</protein>
<sequence>MAVSAAGIAIALLVVWTASSFVPFVPSGVLAALTVVGYAYTTGFAEPGLAVLLALVLLSLLASVAELASGMVSGRLGGASTRSVVAGTLAGIALLFVLGPIGIVVGLGGTVFLAALYENDADPRVAARQAAYAVVGALASAVVQAVMLAGVAVAFALAVL</sequence>
<proteinExistence type="predicted"/>
<accession>A0A081ETZ4</accession>
<keyword evidence="1" id="KW-0812">Transmembrane</keyword>